<evidence type="ECO:0000259" key="6">
    <source>
        <dbReference type="PROSITE" id="PS50916"/>
    </source>
</evidence>
<dbReference type="AlphaFoldDB" id="A0A091DMY2"/>
<evidence type="ECO:0000256" key="5">
    <source>
        <dbReference type="SAM" id="MobiDB-lite"/>
    </source>
</evidence>
<dbReference type="PROSITE" id="PS50916">
    <property type="entry name" value="RABBD"/>
    <property type="match status" value="1"/>
</dbReference>
<gene>
    <name evidence="7" type="ORF">H920_06156</name>
</gene>
<keyword evidence="3" id="KW-0862">Zinc</keyword>
<dbReference type="InterPro" id="IPR013083">
    <property type="entry name" value="Znf_RING/FYVE/PHD"/>
</dbReference>
<dbReference type="PANTHER" id="PTHR14555">
    <property type="entry name" value="MYELIN-ASSOCIATED OLIGODENDROCYTIC BASIC PROTEIN MOBP -RELATED"/>
    <property type="match status" value="1"/>
</dbReference>
<dbReference type="CDD" id="cd15752">
    <property type="entry name" value="FYVE_SlaC2-a"/>
    <property type="match status" value="1"/>
</dbReference>
<dbReference type="GO" id="GO:0008270">
    <property type="term" value="F:zinc ion binding"/>
    <property type="evidence" value="ECO:0007669"/>
    <property type="project" value="UniProtKB-KW"/>
</dbReference>
<organism evidence="7 8">
    <name type="scientific">Fukomys damarensis</name>
    <name type="common">Damaraland mole rat</name>
    <name type="synonym">Cryptomys damarensis</name>
    <dbReference type="NCBI Taxonomy" id="885580"/>
    <lineage>
        <taxon>Eukaryota</taxon>
        <taxon>Metazoa</taxon>
        <taxon>Chordata</taxon>
        <taxon>Craniata</taxon>
        <taxon>Vertebrata</taxon>
        <taxon>Euteleostomi</taxon>
        <taxon>Mammalia</taxon>
        <taxon>Eutheria</taxon>
        <taxon>Euarchontoglires</taxon>
        <taxon>Glires</taxon>
        <taxon>Rodentia</taxon>
        <taxon>Hystricomorpha</taxon>
        <taxon>Bathyergidae</taxon>
        <taxon>Fukomys</taxon>
    </lineage>
</organism>
<keyword evidence="2" id="KW-0863">Zinc-finger</keyword>
<evidence type="ECO:0000256" key="1">
    <source>
        <dbReference type="ARBA" id="ARBA00022723"/>
    </source>
</evidence>
<proteinExistence type="predicted"/>
<dbReference type="InterPro" id="IPR041282">
    <property type="entry name" value="FYVE_2"/>
</dbReference>
<dbReference type="InterPro" id="IPR051745">
    <property type="entry name" value="Intracell_Transport_Effector"/>
</dbReference>
<evidence type="ECO:0000313" key="8">
    <source>
        <dbReference type="Proteomes" id="UP000028990"/>
    </source>
</evidence>
<dbReference type="GO" id="GO:0017022">
    <property type="term" value="F:myosin binding"/>
    <property type="evidence" value="ECO:0007669"/>
    <property type="project" value="TreeGrafter"/>
</dbReference>
<protein>
    <submittedName>
        <fullName evidence="7">Melanophilin</fullName>
    </submittedName>
</protein>
<keyword evidence="8" id="KW-1185">Reference proteome</keyword>
<feature type="region of interest" description="Disordered" evidence="5">
    <location>
        <begin position="148"/>
        <end position="176"/>
    </location>
</feature>
<dbReference type="FunFam" id="3.30.40.10:FF:000018">
    <property type="entry name" value="Synaptotagmin-like 5, isoform CRA_a"/>
    <property type="match status" value="1"/>
</dbReference>
<feature type="region of interest" description="Disordered" evidence="5">
    <location>
        <begin position="506"/>
        <end position="533"/>
    </location>
</feature>
<dbReference type="GO" id="GO:0031267">
    <property type="term" value="F:small GTPase binding"/>
    <property type="evidence" value="ECO:0007669"/>
    <property type="project" value="InterPro"/>
</dbReference>
<evidence type="ECO:0000313" key="7">
    <source>
        <dbReference type="EMBL" id="KFO32457.1"/>
    </source>
</evidence>
<dbReference type="InterPro" id="IPR037442">
    <property type="entry name" value="Melanophilin_FYVE-rel_dom"/>
</dbReference>
<dbReference type="GO" id="GO:0003779">
    <property type="term" value="F:actin binding"/>
    <property type="evidence" value="ECO:0007669"/>
    <property type="project" value="TreeGrafter"/>
</dbReference>
<evidence type="ECO:0000256" key="3">
    <source>
        <dbReference type="ARBA" id="ARBA00022833"/>
    </source>
</evidence>
<feature type="coiled-coil region" evidence="4">
    <location>
        <begin position="409"/>
        <end position="450"/>
    </location>
</feature>
<dbReference type="PANTHER" id="PTHR14555:SF1">
    <property type="entry name" value="MELANOPHILIN"/>
    <property type="match status" value="1"/>
</dbReference>
<dbReference type="InterPro" id="IPR010911">
    <property type="entry name" value="Rab_BD"/>
</dbReference>
<keyword evidence="4" id="KW-0175">Coiled coil</keyword>
<dbReference type="InterPro" id="IPR011011">
    <property type="entry name" value="Znf_FYVE_PHD"/>
</dbReference>
<dbReference type="EMBL" id="KN122164">
    <property type="protein sequence ID" value="KFO32457.1"/>
    <property type="molecule type" value="Genomic_DNA"/>
</dbReference>
<feature type="region of interest" description="Disordered" evidence="5">
    <location>
        <begin position="305"/>
        <end position="384"/>
    </location>
</feature>
<accession>A0A091DMY2</accession>
<feature type="domain" description="RabBD" evidence="6">
    <location>
        <begin position="4"/>
        <end position="124"/>
    </location>
</feature>
<dbReference type="InterPro" id="IPR006788">
    <property type="entry name" value="Myrip/Melanophilin"/>
</dbReference>
<dbReference type="GO" id="GO:0006886">
    <property type="term" value="P:intracellular protein transport"/>
    <property type="evidence" value="ECO:0007669"/>
    <property type="project" value="InterPro"/>
</dbReference>
<dbReference type="SUPFAM" id="SSF57903">
    <property type="entry name" value="FYVE/PHD zinc finger"/>
    <property type="match status" value="1"/>
</dbReference>
<dbReference type="GO" id="GO:0030864">
    <property type="term" value="C:cortical actin cytoskeleton"/>
    <property type="evidence" value="ECO:0007669"/>
    <property type="project" value="TreeGrafter"/>
</dbReference>
<dbReference type="Gene3D" id="3.30.40.10">
    <property type="entry name" value="Zinc/RING finger domain, C3HC4 (zinc finger)"/>
    <property type="match status" value="1"/>
</dbReference>
<evidence type="ECO:0000256" key="2">
    <source>
        <dbReference type="ARBA" id="ARBA00022771"/>
    </source>
</evidence>
<sequence>MDSKLDLSKLTDEEAQHVWQVVQRDFALRTREEERLAQLKGKIKKESSKRELLSDTAHLNETHCARCLQPYRLLVNSKRQCLDCGLFTCKHCSHSHPEAQGWLCDPCHLARVVKIGSLEWFYQHVRARFTRFGSAKVVQSLCGRLQGGGAPELSSGERSGESEQTDEDRELDTGAQALPLGSRRRLLSFRTVDFQGDSDSSTEPCSRALCLSSVSGATNSLQSLPGDLCSADAAFQGPEILQEEDTRAPRCHCGPLKQPASLSFLGPEPCLPADPNTAALGPTAMAGTNASRRAPLPAQYLADVDTSDEDSVQAPRVASQHPRRRGQAAHDGQSPTQASAHTEADLEEERLRRKLQALTSGLSDQGASSEEEAARDAAAGPSAEVCTAAGRMDAWDSSPLGPGAPTVPRRTTDEALSELEDRVAAAASEVQQAESEVSDIESRIAALRAAGLTVKPSVRPRRKSNLPIFLPRVARTPGKRLEGQNADPAEEGKAAAAPCLLRGKYSPKAHGKDQESLEQKSLYRGSLTQRSPSSRRGMARHIFAVVFYCCFFCCFELGSHCIVRAGLGIHYVTQAGLKFMEILLPQPPKCWDDRHTPPGPTCAPSSLHFLRSLEFYPLPDLQMGVKSSELRKLG</sequence>
<name>A0A091DMY2_FUKDA</name>
<dbReference type="Proteomes" id="UP000028990">
    <property type="component" value="Unassembled WGS sequence"/>
</dbReference>
<keyword evidence="1" id="KW-0479">Metal-binding</keyword>
<reference evidence="7 8" key="1">
    <citation type="submission" date="2013-11" db="EMBL/GenBank/DDBJ databases">
        <title>The Damaraland mole rat (Fukomys damarensis) genome and evolution of African mole rats.</title>
        <authorList>
            <person name="Gladyshev V.N."/>
            <person name="Fang X."/>
        </authorList>
    </citation>
    <scope>NUCLEOTIDE SEQUENCE [LARGE SCALE GENOMIC DNA]</scope>
    <source>
        <tissue evidence="7">Liver</tissue>
    </source>
</reference>
<dbReference type="Pfam" id="PF04698">
    <property type="entry name" value="Rab_eff_C"/>
    <property type="match status" value="1"/>
</dbReference>
<dbReference type="eggNOG" id="ENOG502RJPZ">
    <property type="taxonomic scope" value="Eukaryota"/>
</dbReference>
<dbReference type="Pfam" id="PF02318">
    <property type="entry name" value="FYVE_2"/>
    <property type="match status" value="1"/>
</dbReference>
<feature type="compositionally biased region" description="Polar residues" evidence="5">
    <location>
        <begin position="357"/>
        <end position="366"/>
    </location>
</feature>
<evidence type="ECO:0000256" key="4">
    <source>
        <dbReference type="SAM" id="Coils"/>
    </source>
</evidence>